<accession>A0A7J6AKV0</accession>
<protein>
    <submittedName>
        <fullName evidence="3">Uncharacterized protein</fullName>
    </submittedName>
</protein>
<gene>
    <name evidence="3" type="ORF">AMELA_G00143380</name>
</gene>
<dbReference type="Proteomes" id="UP000593565">
    <property type="component" value="Unassembled WGS sequence"/>
</dbReference>
<evidence type="ECO:0000256" key="1">
    <source>
        <dbReference type="SAM" id="MobiDB-lite"/>
    </source>
</evidence>
<evidence type="ECO:0000313" key="3">
    <source>
        <dbReference type="EMBL" id="KAF4083575.1"/>
    </source>
</evidence>
<keyword evidence="2" id="KW-0812">Transmembrane</keyword>
<evidence type="ECO:0000313" key="4">
    <source>
        <dbReference type="Proteomes" id="UP000593565"/>
    </source>
</evidence>
<feature type="compositionally biased region" description="Low complexity" evidence="1">
    <location>
        <begin position="46"/>
        <end position="56"/>
    </location>
</feature>
<keyword evidence="2" id="KW-1133">Transmembrane helix</keyword>
<sequence>MESKAKSGVKPGTKTEKKESAPPTKPTLAPAEPAPPAEAEKPMQDGNQEGAQEENGAAGGSCETLENLKPFLIGGAIVALGAVLGFLLGFCFSPELFSSRPRFTRRHFVHALKTGSDAFSASFSRNVGERLARVVGLHYDYPDPLLHLWEDRREQVGGVPGSPAGGVHRGGRSGRVGLEEVLLPQDAALSRRSDRETAELRAAGEIRPRGVGTDRKWLRPLALSV</sequence>
<proteinExistence type="predicted"/>
<name>A0A7J6AKV0_AMEME</name>
<keyword evidence="4" id="KW-1185">Reference proteome</keyword>
<dbReference type="EMBL" id="JAAGNN010000011">
    <property type="protein sequence ID" value="KAF4083575.1"/>
    <property type="molecule type" value="Genomic_DNA"/>
</dbReference>
<evidence type="ECO:0000256" key="2">
    <source>
        <dbReference type="SAM" id="Phobius"/>
    </source>
</evidence>
<reference evidence="3 4" key="1">
    <citation type="submission" date="2020-02" db="EMBL/GenBank/DDBJ databases">
        <title>A chromosome-scale genome assembly of the black bullhead catfish (Ameiurus melas).</title>
        <authorList>
            <person name="Wen M."/>
            <person name="Zham M."/>
            <person name="Cabau C."/>
            <person name="Klopp C."/>
            <person name="Donnadieu C."/>
            <person name="Roques C."/>
            <person name="Bouchez O."/>
            <person name="Lampietro C."/>
            <person name="Jouanno E."/>
            <person name="Herpin A."/>
            <person name="Louis A."/>
            <person name="Berthelot C."/>
            <person name="Parey E."/>
            <person name="Roest-Crollius H."/>
            <person name="Braasch I."/>
            <person name="Postlethwait J."/>
            <person name="Robinson-Rechavi M."/>
            <person name="Echchiki A."/>
            <person name="Begum T."/>
            <person name="Montfort J."/>
            <person name="Schartl M."/>
            <person name="Bobe J."/>
            <person name="Guiguen Y."/>
        </authorList>
    </citation>
    <scope>NUCLEOTIDE SEQUENCE [LARGE SCALE GENOMIC DNA]</scope>
    <source>
        <strain evidence="3">M_S1</strain>
        <tissue evidence="3">Blood</tissue>
    </source>
</reference>
<feature type="region of interest" description="Disordered" evidence="1">
    <location>
        <begin position="1"/>
        <end position="61"/>
    </location>
</feature>
<comment type="caution">
    <text evidence="3">The sequence shown here is derived from an EMBL/GenBank/DDBJ whole genome shotgun (WGS) entry which is preliminary data.</text>
</comment>
<feature type="transmembrane region" description="Helical" evidence="2">
    <location>
        <begin position="71"/>
        <end position="92"/>
    </location>
</feature>
<organism evidence="3 4">
    <name type="scientific">Ameiurus melas</name>
    <name type="common">Black bullhead</name>
    <name type="synonym">Silurus melas</name>
    <dbReference type="NCBI Taxonomy" id="219545"/>
    <lineage>
        <taxon>Eukaryota</taxon>
        <taxon>Metazoa</taxon>
        <taxon>Chordata</taxon>
        <taxon>Craniata</taxon>
        <taxon>Vertebrata</taxon>
        <taxon>Euteleostomi</taxon>
        <taxon>Actinopterygii</taxon>
        <taxon>Neopterygii</taxon>
        <taxon>Teleostei</taxon>
        <taxon>Ostariophysi</taxon>
        <taxon>Siluriformes</taxon>
        <taxon>Ictaluridae</taxon>
        <taxon>Ameiurus</taxon>
    </lineage>
</organism>
<dbReference type="AlphaFoldDB" id="A0A7J6AKV0"/>
<keyword evidence="2" id="KW-0472">Membrane</keyword>